<gene>
    <name evidence="4" type="ORF">Y981_09250</name>
</gene>
<keyword evidence="2" id="KW-1133">Transmembrane helix</keyword>
<dbReference type="HOGENOM" id="CLU_072573_10_1_0"/>
<protein>
    <submittedName>
        <fullName evidence="4">Phosphoesterase</fullName>
    </submittedName>
</protein>
<evidence type="ECO:0000313" key="5">
    <source>
        <dbReference type="Proteomes" id="UP000027059"/>
    </source>
</evidence>
<dbReference type="AlphaFoldDB" id="A0A059Y077"/>
<dbReference type="PANTHER" id="PTHR14969">
    <property type="entry name" value="SPHINGOSINE-1-PHOSPHATE PHOSPHOHYDROLASE"/>
    <property type="match status" value="1"/>
</dbReference>
<keyword evidence="5" id="KW-1185">Reference proteome</keyword>
<feature type="region of interest" description="Disordered" evidence="1">
    <location>
        <begin position="189"/>
        <end position="211"/>
    </location>
</feature>
<feature type="transmembrane region" description="Helical" evidence="2">
    <location>
        <begin position="39"/>
        <end position="57"/>
    </location>
</feature>
<accession>A0A059Y077</accession>
<dbReference type="PANTHER" id="PTHR14969:SF13">
    <property type="entry name" value="AT30094P"/>
    <property type="match status" value="1"/>
</dbReference>
<dbReference type="InterPro" id="IPR036938">
    <property type="entry name" value="PAP2/HPO_sf"/>
</dbReference>
<dbReference type="Gene3D" id="1.20.144.10">
    <property type="entry name" value="Phosphatidic acid phosphatase type 2/haloperoxidase"/>
    <property type="match status" value="1"/>
</dbReference>
<feature type="domain" description="Phosphatidic acid phosphatase type 2/haloperoxidase" evidence="3">
    <location>
        <begin position="58"/>
        <end position="177"/>
    </location>
</feature>
<dbReference type="Proteomes" id="UP000027059">
    <property type="component" value="Chromosome"/>
</dbReference>
<dbReference type="Pfam" id="PF01569">
    <property type="entry name" value="PAP2"/>
    <property type="match status" value="1"/>
</dbReference>
<name>A0A059Y077_9BACT</name>
<evidence type="ECO:0000259" key="3">
    <source>
        <dbReference type="SMART" id="SM00014"/>
    </source>
</evidence>
<organism evidence="4 5">
    <name type="scientific">Leptospirillum ferriphilum YSK</name>
    <dbReference type="NCBI Taxonomy" id="1441628"/>
    <lineage>
        <taxon>Bacteria</taxon>
        <taxon>Pseudomonadati</taxon>
        <taxon>Nitrospirota</taxon>
        <taxon>Nitrospiria</taxon>
        <taxon>Nitrospirales</taxon>
        <taxon>Nitrospiraceae</taxon>
        <taxon>Leptospirillum</taxon>
    </lineage>
</organism>
<sequence length="211" mass="22613">MLEQIQGLDDALFLWVNNRWESGVLDPVMLAATDLGNGGYLYPIGIVLMLLFARATFVRDAVLWTSASLAGLLVEGSLKHLVARPRPLEHFSAAIRAGQVRVHVLGPHLHWFSFPSGHSTTAFCAAVLFGGLYPRLLWPALGMASLTGISRLYVGAHFPSDVLGGALIGAVSGLFALKVVRPRLPAGWSGSHVSRNGEREGEDHAPKNASS</sequence>
<dbReference type="SMART" id="SM00014">
    <property type="entry name" value="acidPPc"/>
    <property type="match status" value="1"/>
</dbReference>
<keyword evidence="2" id="KW-0812">Transmembrane</keyword>
<dbReference type="InterPro" id="IPR000326">
    <property type="entry name" value="PAP2/HPO"/>
</dbReference>
<reference evidence="5" key="1">
    <citation type="submission" date="2014-02" db="EMBL/GenBank/DDBJ databases">
        <title>Complete genome sequence and comparative genomic analysis of the nitrogen-fixing bacterium Leptospirillum ferriphilum YSK.</title>
        <authorList>
            <person name="Guo X."/>
            <person name="Yin H."/>
            <person name="Liang Y."/>
            <person name="Hu Q."/>
            <person name="Ma L."/>
            <person name="Xiao Y."/>
            <person name="Zhang X."/>
            <person name="Qiu G."/>
            <person name="Liu X."/>
        </authorList>
    </citation>
    <scope>NUCLEOTIDE SEQUENCE [LARGE SCALE GENOMIC DNA]</scope>
    <source>
        <strain evidence="5">YSK</strain>
    </source>
</reference>
<dbReference type="EMBL" id="CP007243">
    <property type="protein sequence ID" value="AIA30862.1"/>
    <property type="molecule type" value="Genomic_DNA"/>
</dbReference>
<evidence type="ECO:0000256" key="2">
    <source>
        <dbReference type="SAM" id="Phobius"/>
    </source>
</evidence>
<dbReference type="OrthoDB" id="9789113at2"/>
<reference evidence="4 5" key="2">
    <citation type="journal article" date="2015" name="Biomed. Res. Int.">
        <title>Effects of Arsenite Resistance on the Growth and Functional Gene Expression of Leptospirillum ferriphilum and Acidithiobacillus thiooxidans in Pure Culture and Coculture.</title>
        <authorList>
            <person name="Jiang H."/>
            <person name="Liang Y."/>
            <person name="Yin H."/>
            <person name="Xiao Y."/>
            <person name="Guo X."/>
            <person name="Xu Y."/>
            <person name="Hu Q."/>
            <person name="Liu H."/>
            <person name="Liu X."/>
        </authorList>
    </citation>
    <scope>NUCLEOTIDE SEQUENCE [LARGE SCALE GENOMIC DNA]</scope>
    <source>
        <strain evidence="4 5">YSK</strain>
    </source>
</reference>
<feature type="transmembrane region" description="Helical" evidence="2">
    <location>
        <begin position="162"/>
        <end position="180"/>
    </location>
</feature>
<dbReference type="SUPFAM" id="SSF48317">
    <property type="entry name" value="Acid phosphatase/Vanadium-dependent haloperoxidase"/>
    <property type="match status" value="1"/>
</dbReference>
<feature type="compositionally biased region" description="Basic and acidic residues" evidence="1">
    <location>
        <begin position="195"/>
        <end position="211"/>
    </location>
</feature>
<evidence type="ECO:0000313" key="4">
    <source>
        <dbReference type="EMBL" id="AIA30862.1"/>
    </source>
</evidence>
<dbReference type="KEGG" id="lfp:Y981_09250"/>
<dbReference type="RefSeq" id="WP_014961557.1">
    <property type="nucleotide sequence ID" value="NZ_CP007243.1"/>
</dbReference>
<keyword evidence="2" id="KW-0472">Membrane</keyword>
<evidence type="ECO:0000256" key="1">
    <source>
        <dbReference type="SAM" id="MobiDB-lite"/>
    </source>
</evidence>
<proteinExistence type="predicted"/>